<protein>
    <submittedName>
        <fullName evidence="1">Uncharacterized protein</fullName>
    </submittedName>
</protein>
<dbReference type="EMBL" id="UYRX01001334">
    <property type="protein sequence ID" value="VDK89237.1"/>
    <property type="molecule type" value="Genomic_DNA"/>
</dbReference>
<organism evidence="1 2">
    <name type="scientific">Litomosoides sigmodontis</name>
    <name type="common">Filarial nematode worm</name>
    <dbReference type="NCBI Taxonomy" id="42156"/>
    <lineage>
        <taxon>Eukaryota</taxon>
        <taxon>Metazoa</taxon>
        <taxon>Ecdysozoa</taxon>
        <taxon>Nematoda</taxon>
        <taxon>Chromadorea</taxon>
        <taxon>Rhabditida</taxon>
        <taxon>Spirurina</taxon>
        <taxon>Spiruromorpha</taxon>
        <taxon>Filarioidea</taxon>
        <taxon>Onchocercidae</taxon>
        <taxon>Litomosoides</taxon>
    </lineage>
</organism>
<sequence length="72" mass="8017">MQEVLELATGSEAIAHLRGINLTGKIYVQRYQPNARRIHIIQKTLLEKSGVETGEESTLTDSGIVAERIEHC</sequence>
<reference evidence="1 2" key="1">
    <citation type="submission" date="2018-08" db="EMBL/GenBank/DDBJ databases">
        <authorList>
            <person name="Laetsch R D."/>
            <person name="Stevens L."/>
            <person name="Kumar S."/>
            <person name="Blaxter L. M."/>
        </authorList>
    </citation>
    <scope>NUCLEOTIDE SEQUENCE [LARGE SCALE GENOMIC DNA]</scope>
</reference>
<proteinExistence type="predicted"/>
<evidence type="ECO:0000313" key="1">
    <source>
        <dbReference type="EMBL" id="VDK89237.1"/>
    </source>
</evidence>
<accession>A0A3P6TTY0</accession>
<dbReference type="AlphaFoldDB" id="A0A3P6TTY0"/>
<keyword evidence="2" id="KW-1185">Reference proteome</keyword>
<dbReference type="Proteomes" id="UP000277928">
    <property type="component" value="Unassembled WGS sequence"/>
</dbReference>
<evidence type="ECO:0000313" key="2">
    <source>
        <dbReference type="Proteomes" id="UP000277928"/>
    </source>
</evidence>
<name>A0A3P6TTY0_LITSI</name>
<gene>
    <name evidence="1" type="ORF">NLS_LOCUS9048</name>
</gene>